<dbReference type="Proteomes" id="UP000547510">
    <property type="component" value="Unassembled WGS sequence"/>
</dbReference>
<dbReference type="GO" id="GO:0016301">
    <property type="term" value="F:kinase activity"/>
    <property type="evidence" value="ECO:0007669"/>
    <property type="project" value="UniProtKB-KW"/>
</dbReference>
<evidence type="ECO:0000313" key="1">
    <source>
        <dbReference type="EMBL" id="MBB5958940.1"/>
    </source>
</evidence>
<keyword evidence="2" id="KW-1185">Reference proteome</keyword>
<organism evidence="1 2">
    <name type="scientific">Saccharothrix tamanrassetensis</name>
    <dbReference type="NCBI Taxonomy" id="1051531"/>
    <lineage>
        <taxon>Bacteria</taxon>
        <taxon>Bacillati</taxon>
        <taxon>Actinomycetota</taxon>
        <taxon>Actinomycetes</taxon>
        <taxon>Pseudonocardiales</taxon>
        <taxon>Pseudonocardiaceae</taxon>
        <taxon>Saccharothrix</taxon>
    </lineage>
</organism>
<dbReference type="InterPro" id="IPR027417">
    <property type="entry name" value="P-loop_NTPase"/>
</dbReference>
<keyword evidence="1" id="KW-0418">Kinase</keyword>
<evidence type="ECO:0000313" key="2">
    <source>
        <dbReference type="Proteomes" id="UP000547510"/>
    </source>
</evidence>
<sequence length="161" mass="18010">MRLVAVDGPSGSGKSTYAADLAARLGAAVVPTDHFATWTDPVSWWPRLVSEVLVPLWEGRPGRYRRVDWSEGWPRLGPPVTVEVPEVLIIEGVSSARRSIAERLDEAVWVELPDERARLERAVARDGESSRAHLVRWQAFERGWFAVDGTRARADRIVTTN</sequence>
<name>A0A841CP39_9PSEU</name>
<dbReference type="RefSeq" id="WP_184695361.1">
    <property type="nucleotide sequence ID" value="NZ_JACHJN010000009.1"/>
</dbReference>
<protein>
    <submittedName>
        <fullName evidence="1">Uridine kinase</fullName>
    </submittedName>
</protein>
<accession>A0A841CP39</accession>
<dbReference type="EMBL" id="JACHJN010000009">
    <property type="protein sequence ID" value="MBB5958940.1"/>
    <property type="molecule type" value="Genomic_DNA"/>
</dbReference>
<dbReference type="AlphaFoldDB" id="A0A841CP39"/>
<reference evidence="1 2" key="1">
    <citation type="submission" date="2020-08" db="EMBL/GenBank/DDBJ databases">
        <title>Genomic Encyclopedia of Type Strains, Phase III (KMG-III): the genomes of soil and plant-associated and newly described type strains.</title>
        <authorList>
            <person name="Whitman W."/>
        </authorList>
    </citation>
    <scope>NUCLEOTIDE SEQUENCE [LARGE SCALE GENOMIC DNA]</scope>
    <source>
        <strain evidence="1 2">CECT 8640</strain>
    </source>
</reference>
<keyword evidence="1" id="KW-0808">Transferase</keyword>
<proteinExistence type="predicted"/>
<dbReference type="Gene3D" id="3.40.50.300">
    <property type="entry name" value="P-loop containing nucleotide triphosphate hydrolases"/>
    <property type="match status" value="1"/>
</dbReference>
<comment type="caution">
    <text evidence="1">The sequence shown here is derived from an EMBL/GenBank/DDBJ whole genome shotgun (WGS) entry which is preliminary data.</text>
</comment>
<dbReference type="SUPFAM" id="SSF52540">
    <property type="entry name" value="P-loop containing nucleoside triphosphate hydrolases"/>
    <property type="match status" value="1"/>
</dbReference>
<gene>
    <name evidence="1" type="ORF">FHS29_005549</name>
</gene>